<comment type="caution">
    <text evidence="1">The sequence shown here is derived from an EMBL/GenBank/DDBJ whole genome shotgun (WGS) entry which is preliminary data.</text>
</comment>
<organism evidence="1 2">
    <name type="scientific">Xanthomonas phaseoli pv. dieffenbachiae</name>
    <dbReference type="NCBI Taxonomy" id="92828"/>
    <lineage>
        <taxon>Bacteria</taxon>
        <taxon>Pseudomonadati</taxon>
        <taxon>Pseudomonadota</taxon>
        <taxon>Gammaproteobacteria</taxon>
        <taxon>Lysobacterales</taxon>
        <taxon>Lysobacteraceae</taxon>
        <taxon>Xanthomonas</taxon>
    </lineage>
</organism>
<dbReference type="Proteomes" id="UP000050546">
    <property type="component" value="Unassembled WGS sequence"/>
</dbReference>
<dbReference type="EMBL" id="JPYI02000042">
    <property type="protein sequence ID" value="OQP80349.1"/>
    <property type="molecule type" value="Genomic_DNA"/>
</dbReference>
<dbReference type="AlphaFoldDB" id="A0A1V9HBW6"/>
<reference evidence="1 2" key="1">
    <citation type="journal article" date="2016" name="Plant Pathol.">
        <title>Genetic characterization of strains named as Xanthomonas axonopodis pv. dieffenbachiae leads to a taxonomic revision of the X. axonopodis species complex.</title>
        <authorList>
            <person name="Constantin E.C."/>
            <person name="Cleenwerck I."/>
            <person name="Maes M."/>
            <person name="Baeyen S."/>
            <person name="Van Malderghem C."/>
            <person name="De Vos P."/>
            <person name="Cottyn B."/>
        </authorList>
    </citation>
    <scope>NUCLEOTIDE SEQUENCE [LARGE SCALE GENOMIC DNA]</scope>
    <source>
        <strain evidence="1 2">LMG 25940</strain>
    </source>
</reference>
<reference evidence="2" key="2">
    <citation type="journal article" date="2017" name="Plant Pathol.">
        <title>Pathogenicity and virulence gene content of Xanthomonas strains infecting Araceae, formerly known as Xanthomonas axonopodis pv. dieffenbachiae.</title>
        <authorList>
            <person name="Constantin E.C."/>
            <person name="Haegeman A."/>
            <person name="Van Vaerenbergh J."/>
            <person name="Baeyen S."/>
            <person name="Van Malderghem C."/>
            <person name="Maes M."/>
            <person name="Cottyn B."/>
        </authorList>
    </citation>
    <scope>NUCLEOTIDE SEQUENCE [LARGE SCALE GENOMIC DNA]</scope>
    <source>
        <strain evidence="2">LMG 25940</strain>
    </source>
</reference>
<evidence type="ECO:0000313" key="2">
    <source>
        <dbReference type="Proteomes" id="UP000050546"/>
    </source>
</evidence>
<accession>A0A1V9HBW6</accession>
<name>A0A1V9HBW6_9XANT</name>
<evidence type="ECO:0000313" key="1">
    <source>
        <dbReference type="EMBL" id="OQP80349.1"/>
    </source>
</evidence>
<gene>
    <name evidence="1" type="ORF">IM53_008080</name>
</gene>
<protein>
    <submittedName>
        <fullName evidence="1">Uncharacterized protein</fullName>
    </submittedName>
</protein>
<proteinExistence type="predicted"/>
<sequence length="31" mass="3481">MQAVLQRTGLQMAPQAWASRQVPFVLRRIAG</sequence>